<reference evidence="4 5" key="1">
    <citation type="submission" date="2013-05" db="EMBL/GenBank/DDBJ databases">
        <title>Complete genome sequence of the lipase-producing bacterium Photobacterium gaetbulicola Gung47.</title>
        <authorList>
            <person name="Kim Y.-O."/>
        </authorList>
    </citation>
    <scope>NUCLEOTIDE SEQUENCE [LARGE SCALE GENOMIC DNA]</scope>
    <source>
        <strain evidence="4 5">Gung47</strain>
    </source>
</reference>
<dbReference type="SUPFAM" id="SSF56925">
    <property type="entry name" value="OMPA-like"/>
    <property type="match status" value="1"/>
</dbReference>
<dbReference type="AlphaFoldDB" id="A0A0C5WHN4"/>
<accession>A0A0C5WHN4</accession>
<feature type="domain" description="Outer membrane protein beta-barrel" evidence="3">
    <location>
        <begin position="44"/>
        <end position="199"/>
    </location>
</feature>
<keyword evidence="5" id="KW-1185">Reference proteome</keyword>
<dbReference type="EMBL" id="CP005973">
    <property type="protein sequence ID" value="AJR06653.1"/>
    <property type="molecule type" value="Genomic_DNA"/>
</dbReference>
<keyword evidence="1 2" id="KW-0732">Signal</keyword>
<evidence type="ECO:0000259" key="3">
    <source>
        <dbReference type="Pfam" id="PF13505"/>
    </source>
</evidence>
<dbReference type="KEGG" id="pgb:H744_1c1635"/>
<protein>
    <recommendedName>
        <fullName evidence="3">Outer membrane protein beta-barrel domain-containing protein</fullName>
    </recommendedName>
</protein>
<dbReference type="HOGENOM" id="CLU_1371101_0_0_6"/>
<feature type="signal peptide" evidence="2">
    <location>
        <begin position="1"/>
        <end position="23"/>
    </location>
</feature>
<gene>
    <name evidence="4" type="ORF">H744_1c1635</name>
</gene>
<dbReference type="Gene3D" id="2.40.160.20">
    <property type="match status" value="1"/>
</dbReference>
<evidence type="ECO:0000313" key="5">
    <source>
        <dbReference type="Proteomes" id="UP000032303"/>
    </source>
</evidence>
<proteinExistence type="predicted"/>
<dbReference type="Proteomes" id="UP000032303">
    <property type="component" value="Chromosome 1"/>
</dbReference>
<dbReference type="InterPro" id="IPR027385">
    <property type="entry name" value="Beta-barrel_OMP"/>
</dbReference>
<name>A0A0C5WHN4_9GAMM</name>
<dbReference type="PATRIC" id="fig|658445.3.peg.1766"/>
<feature type="chain" id="PRO_5002184136" description="Outer membrane protein beta-barrel domain-containing protein" evidence="2">
    <location>
        <begin position="24"/>
        <end position="199"/>
    </location>
</feature>
<evidence type="ECO:0000256" key="1">
    <source>
        <dbReference type="ARBA" id="ARBA00022729"/>
    </source>
</evidence>
<evidence type="ECO:0000313" key="4">
    <source>
        <dbReference type="EMBL" id="AJR06653.1"/>
    </source>
</evidence>
<dbReference type="InterPro" id="IPR011250">
    <property type="entry name" value="OMP/PagP_B-barrel"/>
</dbReference>
<sequence length="199" mass="22316">MMQKLFATAALTLLTTAPMVASAHHSPSYHTHHHYHNGGPNAYQGPRVGLGISYLSDRYTDTDTGFKLEGGYDFNRIVGFNLSYEESGYDYYGYQRGSVDYSTVKLGADLGYAFPLSPSVSLKPYISLGFHRTTEDERWCSSKSCYSANYSDTNTYYGIGIRLTADMFYINVSNEVLKFDVGPYRYEPDQIAVTVGLKF</sequence>
<evidence type="ECO:0000256" key="2">
    <source>
        <dbReference type="SAM" id="SignalP"/>
    </source>
</evidence>
<organism evidence="4 5">
    <name type="scientific">Photobacterium gaetbulicola Gung47</name>
    <dbReference type="NCBI Taxonomy" id="658445"/>
    <lineage>
        <taxon>Bacteria</taxon>
        <taxon>Pseudomonadati</taxon>
        <taxon>Pseudomonadota</taxon>
        <taxon>Gammaproteobacteria</taxon>
        <taxon>Vibrionales</taxon>
        <taxon>Vibrionaceae</taxon>
        <taxon>Photobacterium</taxon>
    </lineage>
</organism>
<dbReference type="Pfam" id="PF13505">
    <property type="entry name" value="OMP_b-brl"/>
    <property type="match status" value="1"/>
</dbReference>
<dbReference type="OrthoDB" id="5871808at2"/>